<dbReference type="VEuPathDB" id="FungiDB:EYZ11_011310"/>
<feature type="domain" description="LysM" evidence="6">
    <location>
        <begin position="637"/>
        <end position="681"/>
    </location>
</feature>
<dbReference type="PANTHER" id="PTHR31001">
    <property type="entry name" value="UNCHARACTERIZED TRANSCRIPTIONAL REGULATORY PROTEIN"/>
    <property type="match status" value="1"/>
</dbReference>
<dbReference type="Proteomes" id="UP000324241">
    <property type="component" value="Unassembled WGS sequence"/>
</dbReference>
<accession>A0A5M9MQR8</accession>
<dbReference type="InterPro" id="IPR050613">
    <property type="entry name" value="Sec_Metabolite_Reg"/>
</dbReference>
<dbReference type="CDD" id="cd00118">
    <property type="entry name" value="LysM"/>
    <property type="match status" value="1"/>
</dbReference>
<dbReference type="InterPro" id="IPR036779">
    <property type="entry name" value="LysM_dom_sf"/>
</dbReference>
<dbReference type="GO" id="GO:0003677">
    <property type="term" value="F:DNA binding"/>
    <property type="evidence" value="ECO:0007669"/>
    <property type="project" value="InterPro"/>
</dbReference>
<protein>
    <recommendedName>
        <fullName evidence="6">LysM domain-containing protein</fullName>
    </recommendedName>
</protein>
<dbReference type="VEuPathDB" id="FungiDB:EYZ11_008093"/>
<keyword evidence="4" id="KW-0539">Nucleus</keyword>
<evidence type="ECO:0000256" key="4">
    <source>
        <dbReference type="ARBA" id="ARBA00023242"/>
    </source>
</evidence>
<comment type="subcellular location">
    <subcellularLocation>
        <location evidence="1">Nucleus</location>
    </subcellularLocation>
</comment>
<evidence type="ECO:0000313" key="7">
    <source>
        <dbReference type="EMBL" id="KAA8649462.1"/>
    </source>
</evidence>
<dbReference type="PANTHER" id="PTHR31001:SF82">
    <property type="entry name" value="ZN(II)2CYS6 TRANSCRIPTION FACTOR (EUROFUNG)"/>
    <property type="match status" value="1"/>
</dbReference>
<keyword evidence="2" id="KW-0805">Transcription regulation</keyword>
<dbReference type="GeneID" id="54324835"/>
<evidence type="ECO:0000256" key="2">
    <source>
        <dbReference type="ARBA" id="ARBA00023015"/>
    </source>
</evidence>
<feature type="compositionally biased region" description="Low complexity" evidence="5">
    <location>
        <begin position="721"/>
        <end position="736"/>
    </location>
</feature>
<evidence type="ECO:0000313" key="8">
    <source>
        <dbReference type="Proteomes" id="UP000324241"/>
    </source>
</evidence>
<evidence type="ECO:0000256" key="3">
    <source>
        <dbReference type="ARBA" id="ARBA00023163"/>
    </source>
</evidence>
<dbReference type="Gene3D" id="3.10.350.10">
    <property type="entry name" value="LysM domain"/>
    <property type="match status" value="1"/>
</dbReference>
<evidence type="ECO:0000259" key="6">
    <source>
        <dbReference type="PROSITE" id="PS51782"/>
    </source>
</evidence>
<sequence>MAPKPLVSRVARARHGATIKSPPAVLANAEDSRRGAGTILRLSQSPGVVSDDDSILESRNTTACIQAKTAPRFQTWPFIMGDRKSTSQASMIKTDDRPAFFEHITTAGEILSLLESLVDIEHLIDEYFSFSQTALVPEQLILGLITAIRNSSTFANRSSDLGFYEAVLKSSASDVTIAPNLDVEGFCTLFSGDKLCVEAVGFLCSLSARSALYRLARGTQVKDDFIQKLVRCSNLSLRLARDLATQPNDVIIWLGYDNLQLMTLIEGEASLDVWRRMGELATDIFALGLHREATYSSETTPFFLIECRRRIFATAYHIDKVFSTVFDRPPRISRRHIDCKPPLDISDEALFAPAILAQEQRKLTEDGWNLKGYRSTSWARIRYMLGEFREKVEEYQPRSRQTTTEAELRNLSDLCHTTWNSLPSHLRYSQDNLPPNGSSAVCLMLAKVYLTYLYIDFQIYRIIDKNIRSNPPEIFQVSWTMLETVLHMASMRNSAGFTPRDLPGIFLSYGLCCAAVLTELLQAVSSDPTQSLPSGSNRPLLIRRLAVFISQLETVCSPSDINYKFCREAATVFSRKLDYILEGPAPPVTTVPADISRDLSTSPNLAATNFFGVDCYKTAVILGLLPRLLSASVVCNFSVAASSRDTCESFASTWGQTIDRLKVLNPGTSCPNLTAGQSYCVIGTVTDDPQPSSTTASTTSKSTTTTSSPEPGQLSLAYSRTATSSTSLPPATSAIPLDPSTASQTRN</sequence>
<dbReference type="OrthoDB" id="6612291at2759"/>
<comment type="caution">
    <text evidence="7">The sequence shown here is derived from an EMBL/GenBank/DDBJ whole genome shotgun (WGS) entry which is preliminary data.</text>
</comment>
<feature type="region of interest" description="Disordered" evidence="5">
    <location>
        <begin position="689"/>
        <end position="747"/>
    </location>
</feature>
<proteinExistence type="predicted"/>
<keyword evidence="3" id="KW-0804">Transcription</keyword>
<dbReference type="RefSeq" id="XP_033428823.1">
    <property type="nucleotide sequence ID" value="XM_033566828.1"/>
</dbReference>
<dbReference type="InterPro" id="IPR018392">
    <property type="entry name" value="LysM"/>
</dbReference>
<evidence type="ECO:0000256" key="1">
    <source>
        <dbReference type="ARBA" id="ARBA00004123"/>
    </source>
</evidence>
<dbReference type="GO" id="GO:0005634">
    <property type="term" value="C:nucleus"/>
    <property type="evidence" value="ECO:0007669"/>
    <property type="project" value="UniProtKB-SubCell"/>
</dbReference>
<organism evidence="7 8">
    <name type="scientific">Aspergillus tanneri</name>
    <dbReference type="NCBI Taxonomy" id="1220188"/>
    <lineage>
        <taxon>Eukaryota</taxon>
        <taxon>Fungi</taxon>
        <taxon>Dikarya</taxon>
        <taxon>Ascomycota</taxon>
        <taxon>Pezizomycotina</taxon>
        <taxon>Eurotiomycetes</taxon>
        <taxon>Eurotiomycetidae</taxon>
        <taxon>Eurotiales</taxon>
        <taxon>Aspergillaceae</taxon>
        <taxon>Aspergillus</taxon>
        <taxon>Aspergillus subgen. Circumdati</taxon>
    </lineage>
</organism>
<feature type="compositionally biased region" description="Low complexity" evidence="5">
    <location>
        <begin position="692"/>
        <end position="708"/>
    </location>
</feature>
<dbReference type="CDD" id="cd12148">
    <property type="entry name" value="fungal_TF_MHR"/>
    <property type="match status" value="1"/>
</dbReference>
<dbReference type="EMBL" id="QUQM01000001">
    <property type="protein sequence ID" value="KAA8649462.1"/>
    <property type="molecule type" value="Genomic_DNA"/>
</dbReference>
<dbReference type="Pfam" id="PF04082">
    <property type="entry name" value="Fungal_trans"/>
    <property type="match status" value="1"/>
</dbReference>
<gene>
    <name evidence="7" type="ORF">ATNIH1004_002133</name>
</gene>
<reference evidence="7 8" key="1">
    <citation type="submission" date="2019-08" db="EMBL/GenBank/DDBJ databases">
        <title>The genome sequence of a newly discovered highly antifungal drug resistant Aspergillus species, Aspergillus tanneri NIH 1004.</title>
        <authorList>
            <person name="Mounaud S."/>
            <person name="Singh I."/>
            <person name="Joardar V."/>
            <person name="Pakala S."/>
            <person name="Pakala S."/>
            <person name="Venepally P."/>
            <person name="Chung J.K."/>
            <person name="Losada L."/>
            <person name="Nierman W.C."/>
        </authorList>
    </citation>
    <scope>NUCLEOTIDE SEQUENCE [LARGE SCALE GENOMIC DNA]</scope>
    <source>
        <strain evidence="7 8">NIH1004</strain>
    </source>
</reference>
<dbReference type="AlphaFoldDB" id="A0A5M9MQR8"/>
<evidence type="ECO:0000256" key="5">
    <source>
        <dbReference type="SAM" id="MobiDB-lite"/>
    </source>
</evidence>
<dbReference type="GO" id="GO:0006351">
    <property type="term" value="P:DNA-templated transcription"/>
    <property type="evidence" value="ECO:0007669"/>
    <property type="project" value="InterPro"/>
</dbReference>
<dbReference type="PROSITE" id="PS51782">
    <property type="entry name" value="LYSM"/>
    <property type="match status" value="1"/>
</dbReference>
<name>A0A5M9MQR8_9EURO</name>
<dbReference type="InterPro" id="IPR007219">
    <property type="entry name" value="XnlR_reg_dom"/>
</dbReference>
<dbReference type="GO" id="GO:0008270">
    <property type="term" value="F:zinc ion binding"/>
    <property type="evidence" value="ECO:0007669"/>
    <property type="project" value="InterPro"/>
</dbReference>
<dbReference type="SMART" id="SM00906">
    <property type="entry name" value="Fungal_trans"/>
    <property type="match status" value="1"/>
</dbReference>